<feature type="region of interest" description="Disordered" evidence="1">
    <location>
        <begin position="11"/>
        <end position="53"/>
    </location>
</feature>
<proteinExistence type="predicted"/>
<feature type="compositionally biased region" description="Polar residues" evidence="1">
    <location>
        <begin position="12"/>
        <end position="21"/>
    </location>
</feature>
<dbReference type="AlphaFoldDB" id="A0ABD1FHD7"/>
<protein>
    <submittedName>
        <fullName evidence="2">Uncharacterized protein</fullName>
    </submittedName>
</protein>
<accession>A0ABD1FHD7</accession>
<keyword evidence="3" id="KW-1185">Reference proteome</keyword>
<reference evidence="2 3" key="1">
    <citation type="submission" date="2024-05" db="EMBL/GenBank/DDBJ databases">
        <title>Genetic variation in Jamaican populations of the coffee berry borer (Hypothenemus hampei).</title>
        <authorList>
            <person name="Errbii M."/>
            <person name="Myrie A."/>
        </authorList>
    </citation>
    <scope>NUCLEOTIDE SEQUENCE [LARGE SCALE GENOMIC DNA]</scope>
    <source>
        <strain evidence="2">JA-Hopewell-2020-01-JO</strain>
        <tissue evidence="2">Whole body</tissue>
    </source>
</reference>
<comment type="caution">
    <text evidence="2">The sequence shown here is derived from an EMBL/GenBank/DDBJ whole genome shotgun (WGS) entry which is preliminary data.</text>
</comment>
<gene>
    <name evidence="2" type="ORF">ABEB36_001206</name>
</gene>
<organism evidence="2 3">
    <name type="scientific">Hypothenemus hampei</name>
    <name type="common">Coffee berry borer</name>
    <dbReference type="NCBI Taxonomy" id="57062"/>
    <lineage>
        <taxon>Eukaryota</taxon>
        <taxon>Metazoa</taxon>
        <taxon>Ecdysozoa</taxon>
        <taxon>Arthropoda</taxon>
        <taxon>Hexapoda</taxon>
        <taxon>Insecta</taxon>
        <taxon>Pterygota</taxon>
        <taxon>Neoptera</taxon>
        <taxon>Endopterygota</taxon>
        <taxon>Coleoptera</taxon>
        <taxon>Polyphaga</taxon>
        <taxon>Cucujiformia</taxon>
        <taxon>Curculionidae</taxon>
        <taxon>Scolytinae</taxon>
        <taxon>Hypothenemus</taxon>
    </lineage>
</organism>
<feature type="compositionally biased region" description="Low complexity" evidence="1">
    <location>
        <begin position="31"/>
        <end position="44"/>
    </location>
</feature>
<evidence type="ECO:0000313" key="2">
    <source>
        <dbReference type="EMBL" id="KAL1517443.1"/>
    </source>
</evidence>
<dbReference type="EMBL" id="JBDJPC010000001">
    <property type="protein sequence ID" value="KAL1517443.1"/>
    <property type="molecule type" value="Genomic_DNA"/>
</dbReference>
<dbReference type="Proteomes" id="UP001566132">
    <property type="component" value="Unassembled WGS sequence"/>
</dbReference>
<name>A0ABD1FHD7_HYPHA</name>
<sequence length="136" mass="15517">MTNDDFVAVMRPSSNGMQPVNQCDRKPYVTPPHSTTLPTSSSSLPSPPTSNTPHSFYEAPVKYSIIHKITHLETKIIRNTYILGYERTFKLSQKCIKMATNYIICLYGCLKQGQTHSGVNGFLRRKIQVFIYLRPY</sequence>
<evidence type="ECO:0000313" key="3">
    <source>
        <dbReference type="Proteomes" id="UP001566132"/>
    </source>
</evidence>
<evidence type="ECO:0000256" key="1">
    <source>
        <dbReference type="SAM" id="MobiDB-lite"/>
    </source>
</evidence>